<feature type="transmembrane region" description="Helical" evidence="8">
    <location>
        <begin position="232"/>
        <end position="256"/>
    </location>
</feature>
<evidence type="ECO:0000256" key="9">
    <source>
        <dbReference type="SAM" id="SignalP"/>
    </source>
</evidence>
<feature type="chain" id="PRO_5046149070" description="Protein kinase domain-containing protein" evidence="9">
    <location>
        <begin position="30"/>
        <end position="594"/>
    </location>
</feature>
<evidence type="ECO:0000313" key="12">
    <source>
        <dbReference type="Proteomes" id="UP001174677"/>
    </source>
</evidence>
<sequence>MELEITKVYAVFLHTFIWSLLGSFTATVGTETDIACLKSVKASLEDPFGYLKSSWDFSNNTEGFICSFTGVDCWHPNENKVLNLRFSDMGLRGRFPLGIENCTSLTGLDLSGNEIEGPIPFDIPKRLPFVTSLDLSSNSFSGEIPSSIANCSHLNILKLDHNRLTGHIPQEIGGLSRIKVFSVSDNLLSGPVPNFANTTVLTQDYANNNGLCGGPLRRCPVNRRKFNLRFDYSFKGGFAIGYTVSLISAIVVYASYCVPWVYMGKKNGMITIPELVMLMLRRKNKNPELEQLASLSTMEFLLEKEISTSQHFVTRMSSIDLCNATGNFSKHNIIGVGQIGTMYKASLPNGWSLAVKKLYISEQSEEQFISELKTLGRLRHDNLIPLLGFCKEAKTRLLVYKYVSNGSLFDWLHSWEGKKKVLKWPLRMKIAAGIAKGLAWLHHCCSFRVAHLNISKKCILLDKDLEPKLSNFGMSTFINPNEVNSSSGFFMDVDFWEECFLKEDVFNFGIVLLELITGKMGTVLSSSYGSLDEWLSDLCSSSSSLYDCIDKHLIGQGHDHEIFQCLKIARNCVLRFPEQRPTMLDVYMTISSNN</sequence>
<protein>
    <recommendedName>
        <fullName evidence="10">Protein kinase domain-containing protein</fullName>
    </recommendedName>
</protein>
<reference evidence="11" key="1">
    <citation type="journal article" date="2023" name="Plant Biotechnol. J.">
        <title>Chromosome-level wild Hevea brasiliensis genome provides new tools for genomic-assisted breeding and valuable loci to elevate rubber yield.</title>
        <authorList>
            <person name="Cheng H."/>
            <person name="Song X."/>
            <person name="Hu Y."/>
            <person name="Wu T."/>
            <person name="Yang Q."/>
            <person name="An Z."/>
            <person name="Feng S."/>
            <person name="Deng Z."/>
            <person name="Wu W."/>
            <person name="Zeng X."/>
            <person name="Tu M."/>
            <person name="Wang X."/>
            <person name="Huang H."/>
        </authorList>
    </citation>
    <scope>NUCLEOTIDE SEQUENCE</scope>
    <source>
        <strain evidence="11">MT/VB/25A 57/8</strain>
    </source>
</reference>
<keyword evidence="9" id="KW-0732">Signal</keyword>
<organism evidence="11 12">
    <name type="scientific">Hevea brasiliensis</name>
    <name type="common">Para rubber tree</name>
    <name type="synonym">Siphonia brasiliensis</name>
    <dbReference type="NCBI Taxonomy" id="3981"/>
    <lineage>
        <taxon>Eukaryota</taxon>
        <taxon>Viridiplantae</taxon>
        <taxon>Streptophyta</taxon>
        <taxon>Embryophyta</taxon>
        <taxon>Tracheophyta</taxon>
        <taxon>Spermatophyta</taxon>
        <taxon>Magnoliopsida</taxon>
        <taxon>eudicotyledons</taxon>
        <taxon>Gunneridae</taxon>
        <taxon>Pentapetalae</taxon>
        <taxon>rosids</taxon>
        <taxon>fabids</taxon>
        <taxon>Malpighiales</taxon>
        <taxon>Euphorbiaceae</taxon>
        <taxon>Crotonoideae</taxon>
        <taxon>Micrandreae</taxon>
        <taxon>Hevea</taxon>
    </lineage>
</organism>
<evidence type="ECO:0000256" key="6">
    <source>
        <dbReference type="ARBA" id="ARBA00023136"/>
    </source>
</evidence>
<dbReference type="InterPro" id="IPR000719">
    <property type="entry name" value="Prot_kinase_dom"/>
</dbReference>
<dbReference type="InterPro" id="IPR001611">
    <property type="entry name" value="Leu-rich_rpt"/>
</dbReference>
<evidence type="ECO:0000256" key="7">
    <source>
        <dbReference type="ARBA" id="ARBA00023180"/>
    </source>
</evidence>
<dbReference type="Gene3D" id="1.10.510.10">
    <property type="entry name" value="Transferase(Phosphotransferase) domain 1"/>
    <property type="match status" value="1"/>
</dbReference>
<evidence type="ECO:0000259" key="10">
    <source>
        <dbReference type="PROSITE" id="PS50011"/>
    </source>
</evidence>
<dbReference type="InterPro" id="IPR001245">
    <property type="entry name" value="Ser-Thr/Tyr_kinase_cat_dom"/>
</dbReference>
<dbReference type="Proteomes" id="UP001174677">
    <property type="component" value="Chromosome 2"/>
</dbReference>
<evidence type="ECO:0000256" key="1">
    <source>
        <dbReference type="ARBA" id="ARBA00004370"/>
    </source>
</evidence>
<feature type="signal peptide" evidence="9">
    <location>
        <begin position="1"/>
        <end position="29"/>
    </location>
</feature>
<keyword evidence="3 8" id="KW-0812">Transmembrane</keyword>
<dbReference type="Gene3D" id="3.30.200.20">
    <property type="entry name" value="Phosphorylase Kinase, domain 1"/>
    <property type="match status" value="1"/>
</dbReference>
<accession>A0ABQ9N3T5</accession>
<dbReference type="InterPro" id="IPR050647">
    <property type="entry name" value="Plant_LRR-RLKs"/>
</dbReference>
<name>A0ABQ9N3T5_HEVBR</name>
<dbReference type="Pfam" id="PF13855">
    <property type="entry name" value="LRR_8"/>
    <property type="match status" value="1"/>
</dbReference>
<keyword evidence="2" id="KW-0433">Leucine-rich repeat</keyword>
<proteinExistence type="predicted"/>
<keyword evidence="6 8" id="KW-0472">Membrane</keyword>
<evidence type="ECO:0000256" key="5">
    <source>
        <dbReference type="ARBA" id="ARBA00022989"/>
    </source>
</evidence>
<dbReference type="PROSITE" id="PS50011">
    <property type="entry name" value="PROTEIN_KINASE_DOM"/>
    <property type="match status" value="1"/>
</dbReference>
<dbReference type="Pfam" id="PF07714">
    <property type="entry name" value="PK_Tyr_Ser-Thr"/>
    <property type="match status" value="1"/>
</dbReference>
<gene>
    <name evidence="11" type="ORF">P3X46_002701</name>
</gene>
<keyword evidence="4" id="KW-0677">Repeat</keyword>
<dbReference type="SUPFAM" id="SSF56112">
    <property type="entry name" value="Protein kinase-like (PK-like)"/>
    <property type="match status" value="1"/>
</dbReference>
<evidence type="ECO:0000256" key="3">
    <source>
        <dbReference type="ARBA" id="ARBA00022692"/>
    </source>
</evidence>
<dbReference type="PANTHER" id="PTHR48056">
    <property type="entry name" value="LRR RECEPTOR-LIKE SERINE/THREONINE-PROTEIN KINASE-RELATED"/>
    <property type="match status" value="1"/>
</dbReference>
<evidence type="ECO:0000256" key="4">
    <source>
        <dbReference type="ARBA" id="ARBA00022737"/>
    </source>
</evidence>
<dbReference type="Pfam" id="PF08263">
    <property type="entry name" value="LRRNT_2"/>
    <property type="match status" value="1"/>
</dbReference>
<evidence type="ECO:0000256" key="8">
    <source>
        <dbReference type="SAM" id="Phobius"/>
    </source>
</evidence>
<dbReference type="PANTHER" id="PTHR48056:SF18">
    <property type="entry name" value="NON-SPECIFIC SERINE_THREONINE PROTEIN KINASE"/>
    <property type="match status" value="1"/>
</dbReference>
<feature type="domain" description="Protein kinase" evidence="10">
    <location>
        <begin position="328"/>
        <end position="594"/>
    </location>
</feature>
<dbReference type="EMBL" id="JARPOI010000002">
    <property type="protein sequence ID" value="KAJ9187216.1"/>
    <property type="molecule type" value="Genomic_DNA"/>
</dbReference>
<dbReference type="InterPro" id="IPR011009">
    <property type="entry name" value="Kinase-like_dom_sf"/>
</dbReference>
<keyword evidence="5 8" id="KW-1133">Transmembrane helix</keyword>
<comment type="subcellular location">
    <subcellularLocation>
        <location evidence="1">Membrane</location>
    </subcellularLocation>
</comment>
<keyword evidence="7" id="KW-0325">Glycoprotein</keyword>
<dbReference type="Gene3D" id="3.80.10.10">
    <property type="entry name" value="Ribonuclease Inhibitor"/>
    <property type="match status" value="1"/>
</dbReference>
<evidence type="ECO:0000313" key="11">
    <source>
        <dbReference type="EMBL" id="KAJ9187216.1"/>
    </source>
</evidence>
<dbReference type="Pfam" id="PF13516">
    <property type="entry name" value="LRR_6"/>
    <property type="match status" value="1"/>
</dbReference>
<keyword evidence="12" id="KW-1185">Reference proteome</keyword>
<evidence type="ECO:0000256" key="2">
    <source>
        <dbReference type="ARBA" id="ARBA00022614"/>
    </source>
</evidence>
<comment type="caution">
    <text evidence="11">The sequence shown here is derived from an EMBL/GenBank/DDBJ whole genome shotgun (WGS) entry which is preliminary data.</text>
</comment>
<dbReference type="SUPFAM" id="SSF52058">
    <property type="entry name" value="L domain-like"/>
    <property type="match status" value="1"/>
</dbReference>
<dbReference type="InterPro" id="IPR032675">
    <property type="entry name" value="LRR_dom_sf"/>
</dbReference>
<dbReference type="InterPro" id="IPR013210">
    <property type="entry name" value="LRR_N_plant-typ"/>
</dbReference>